<comment type="caution">
    <text evidence="1">The sequence shown here is derived from an EMBL/GenBank/DDBJ whole genome shotgun (WGS) entry which is preliminary data.</text>
</comment>
<evidence type="ECO:0000313" key="1">
    <source>
        <dbReference type="EMBL" id="GMF07477.1"/>
    </source>
</evidence>
<reference evidence="1" key="1">
    <citation type="submission" date="2023-04" db="EMBL/GenBank/DDBJ databases">
        <title>Ambrosiozyma monospora NBRC 10751.</title>
        <authorList>
            <person name="Ichikawa N."/>
            <person name="Sato H."/>
            <person name="Tonouchi N."/>
        </authorList>
    </citation>
    <scope>NUCLEOTIDE SEQUENCE</scope>
    <source>
        <strain evidence="1">NBRC 10751</strain>
    </source>
</reference>
<sequence>MSTTASPSRYIIRNGLRLVTPYNKTREFKVRRKVIEQLKNLHDTQTLRPTPTTVLTRVLGIDKEALQSMVEKRHLGVINKGLKRPLYGEKLLSEKFILTPDSIIRHVHHFHEPVLRFNGSLNDGAITELKSRLVFQNDDVFVLDKPAGMPCVPYKKVYYNSASMILMHELGMLDEFTDDQLKQKNYLNKYGLVAVKALMAIPSGLSVMTKGPIPRFWSLYLQR</sequence>
<name>A0ACB5UB26_AMBMO</name>
<keyword evidence="2" id="KW-1185">Reference proteome</keyword>
<evidence type="ECO:0000313" key="2">
    <source>
        <dbReference type="Proteomes" id="UP001165064"/>
    </source>
</evidence>
<dbReference type="Proteomes" id="UP001165064">
    <property type="component" value="Unassembled WGS sequence"/>
</dbReference>
<organism evidence="1 2">
    <name type="scientific">Ambrosiozyma monospora</name>
    <name type="common">Yeast</name>
    <name type="synonym">Endomycopsis monosporus</name>
    <dbReference type="NCBI Taxonomy" id="43982"/>
    <lineage>
        <taxon>Eukaryota</taxon>
        <taxon>Fungi</taxon>
        <taxon>Dikarya</taxon>
        <taxon>Ascomycota</taxon>
        <taxon>Saccharomycotina</taxon>
        <taxon>Pichiomycetes</taxon>
        <taxon>Pichiales</taxon>
        <taxon>Pichiaceae</taxon>
        <taxon>Ambrosiozyma</taxon>
    </lineage>
</organism>
<proteinExistence type="predicted"/>
<accession>A0ACB5UB26</accession>
<gene>
    <name evidence="1" type="ORF">Amon02_001291900</name>
</gene>
<dbReference type="EMBL" id="BSXS01016237">
    <property type="protein sequence ID" value="GMF07477.1"/>
    <property type="molecule type" value="Genomic_DNA"/>
</dbReference>
<protein>
    <submittedName>
        <fullName evidence="1">Unnamed protein product</fullName>
    </submittedName>
</protein>